<comment type="caution">
    <text evidence="9">The sequence shown here is derived from an EMBL/GenBank/DDBJ whole genome shotgun (WGS) entry which is preliminary data.</text>
</comment>
<evidence type="ECO:0000313" key="9">
    <source>
        <dbReference type="EMBL" id="KMO74321.1"/>
    </source>
</evidence>
<dbReference type="PANTHER" id="PTHR48111">
    <property type="entry name" value="REGULATOR OF RPOS"/>
    <property type="match status" value="1"/>
</dbReference>
<reference evidence="9 10" key="1">
    <citation type="journal article" date="2015" name="Genome Biol. Evol.">
        <title>Characterization of Three Mycobacterium spp. with Potential Use in Bioremediation by Genome Sequencing and Comparative Genomics.</title>
        <authorList>
            <person name="Das S."/>
            <person name="Pettersson B.M."/>
            <person name="Behra P.R."/>
            <person name="Ramesh M."/>
            <person name="Dasgupta S."/>
            <person name="Bhattacharya A."/>
            <person name="Kirsebom L.A."/>
        </authorList>
    </citation>
    <scope>NUCLEOTIDE SEQUENCE [LARGE SCALE GENOMIC DNA]</scope>
    <source>
        <strain evidence="9 10">DSM 43826</strain>
    </source>
</reference>
<accession>A0A0J6YNP9</accession>
<dbReference type="InterPro" id="IPR016032">
    <property type="entry name" value="Sig_transdc_resp-reg_C-effctor"/>
</dbReference>
<evidence type="ECO:0000259" key="8">
    <source>
        <dbReference type="PROSITE" id="PS51755"/>
    </source>
</evidence>
<dbReference type="InterPro" id="IPR001867">
    <property type="entry name" value="OmpR/PhoB-type_DNA-bd"/>
</dbReference>
<keyword evidence="4" id="KW-0804">Transcription</keyword>
<dbReference type="SUPFAM" id="SSF52172">
    <property type="entry name" value="CheY-like"/>
    <property type="match status" value="1"/>
</dbReference>
<dbReference type="GO" id="GO:0000976">
    <property type="term" value="F:transcription cis-regulatory region binding"/>
    <property type="evidence" value="ECO:0007669"/>
    <property type="project" value="TreeGrafter"/>
</dbReference>
<dbReference type="GO" id="GO:0005829">
    <property type="term" value="C:cytosol"/>
    <property type="evidence" value="ECO:0007669"/>
    <property type="project" value="TreeGrafter"/>
</dbReference>
<dbReference type="Gene3D" id="3.40.50.2300">
    <property type="match status" value="1"/>
</dbReference>
<dbReference type="STRING" id="37916.MCHLDSM_03760"/>
<keyword evidence="1" id="KW-0597">Phosphoprotein</keyword>
<keyword evidence="3 6" id="KW-0238">DNA-binding</keyword>
<dbReference type="Pfam" id="PF00072">
    <property type="entry name" value="Response_reg"/>
    <property type="match status" value="1"/>
</dbReference>
<name>A0A0J6YNP9_9MYCO</name>
<gene>
    <name evidence="9" type="primary">yycF_3</name>
    <name evidence="9" type="ORF">MCHLDSM_03760</name>
</gene>
<dbReference type="PROSITE" id="PS50110">
    <property type="entry name" value="RESPONSE_REGULATORY"/>
    <property type="match status" value="1"/>
</dbReference>
<protein>
    <submittedName>
        <fullName evidence="9">Transcriptional regulatory protein YycF</fullName>
    </submittedName>
</protein>
<dbReference type="SMART" id="SM00862">
    <property type="entry name" value="Trans_reg_C"/>
    <property type="match status" value="1"/>
</dbReference>
<dbReference type="PATRIC" id="fig|37916.4.peg.3704"/>
<dbReference type="CDD" id="cd00383">
    <property type="entry name" value="trans_reg_C"/>
    <property type="match status" value="1"/>
</dbReference>
<dbReference type="GO" id="GO:0006355">
    <property type="term" value="P:regulation of DNA-templated transcription"/>
    <property type="evidence" value="ECO:0007669"/>
    <property type="project" value="InterPro"/>
</dbReference>
<dbReference type="PANTHER" id="PTHR48111:SF4">
    <property type="entry name" value="DNA-BINDING DUAL TRANSCRIPTIONAL REGULATOR OMPR"/>
    <property type="match status" value="1"/>
</dbReference>
<dbReference type="PROSITE" id="PS51755">
    <property type="entry name" value="OMPR_PHOB"/>
    <property type="match status" value="1"/>
</dbReference>
<dbReference type="GO" id="GO:0032993">
    <property type="term" value="C:protein-DNA complex"/>
    <property type="evidence" value="ECO:0007669"/>
    <property type="project" value="TreeGrafter"/>
</dbReference>
<feature type="DNA-binding region" description="OmpR/PhoB-type" evidence="6">
    <location>
        <begin position="154"/>
        <end position="253"/>
    </location>
</feature>
<dbReference type="Pfam" id="PF00486">
    <property type="entry name" value="Trans_reg_C"/>
    <property type="match status" value="1"/>
</dbReference>
<evidence type="ECO:0000256" key="6">
    <source>
        <dbReference type="PROSITE-ProRule" id="PRU01091"/>
    </source>
</evidence>
<evidence type="ECO:0000256" key="2">
    <source>
        <dbReference type="ARBA" id="ARBA00023015"/>
    </source>
</evidence>
<evidence type="ECO:0000313" key="10">
    <source>
        <dbReference type="Proteomes" id="UP000036513"/>
    </source>
</evidence>
<dbReference type="EMBL" id="JYNL01000035">
    <property type="protein sequence ID" value="KMO74321.1"/>
    <property type="molecule type" value="Genomic_DNA"/>
</dbReference>
<evidence type="ECO:0000256" key="5">
    <source>
        <dbReference type="PROSITE-ProRule" id="PRU00169"/>
    </source>
</evidence>
<comment type="caution">
    <text evidence="5">Lacks conserved residue(s) required for the propagation of feature annotation.</text>
</comment>
<dbReference type="GO" id="GO:0000156">
    <property type="term" value="F:phosphorelay response regulator activity"/>
    <property type="evidence" value="ECO:0007669"/>
    <property type="project" value="TreeGrafter"/>
</dbReference>
<dbReference type="SUPFAM" id="SSF46894">
    <property type="entry name" value="C-terminal effector domain of the bipartite response regulators"/>
    <property type="match status" value="1"/>
</dbReference>
<dbReference type="InterPro" id="IPR011006">
    <property type="entry name" value="CheY-like_superfamily"/>
</dbReference>
<keyword evidence="10" id="KW-1185">Reference proteome</keyword>
<proteinExistence type="predicted"/>
<dbReference type="SMART" id="SM00448">
    <property type="entry name" value="REC"/>
    <property type="match status" value="1"/>
</dbReference>
<evidence type="ECO:0000256" key="1">
    <source>
        <dbReference type="ARBA" id="ARBA00022553"/>
    </source>
</evidence>
<dbReference type="Proteomes" id="UP000036513">
    <property type="component" value="Unassembled WGS sequence"/>
</dbReference>
<dbReference type="InterPro" id="IPR039420">
    <property type="entry name" value="WalR-like"/>
</dbReference>
<evidence type="ECO:0000256" key="4">
    <source>
        <dbReference type="ARBA" id="ARBA00023163"/>
    </source>
</evidence>
<organism evidence="9 10">
    <name type="scientific">Mycolicibacterium chlorophenolicum</name>
    <dbReference type="NCBI Taxonomy" id="37916"/>
    <lineage>
        <taxon>Bacteria</taxon>
        <taxon>Bacillati</taxon>
        <taxon>Actinomycetota</taxon>
        <taxon>Actinomycetes</taxon>
        <taxon>Mycobacteriales</taxon>
        <taxon>Mycobacteriaceae</taxon>
        <taxon>Mycolicibacterium</taxon>
    </lineage>
</organism>
<dbReference type="InterPro" id="IPR001789">
    <property type="entry name" value="Sig_transdc_resp-reg_receiver"/>
</dbReference>
<sequence>MEQTSYVVVQYNVMRDRLTDSPIGVLVIDDDTRWIDIVAAYIRRGKVSLAVADDAQDGLAAADMLRPSMIIFSLDLTDIDTLNMCRGLRATGDAHIIAMARRCDKDTTDLALAAGADEVLAKPSSGRSMAARTRAVLRVHLASRRTTPSSGELADRRVFGPLSVNLERREVFVADEQVKLTRTQFEILATLAQRAGAVTSRQQLIDSVWGPSWTGSPNNIDVHIGQLRRRLGDDPARPLLVLSVRGKGFRLAR</sequence>
<dbReference type="SMR" id="A0A0J6YNP9"/>
<evidence type="ECO:0000256" key="3">
    <source>
        <dbReference type="ARBA" id="ARBA00023125"/>
    </source>
</evidence>
<dbReference type="Gene3D" id="1.10.10.10">
    <property type="entry name" value="Winged helix-like DNA-binding domain superfamily/Winged helix DNA-binding domain"/>
    <property type="match status" value="1"/>
</dbReference>
<keyword evidence="2" id="KW-0805">Transcription regulation</keyword>
<feature type="domain" description="OmpR/PhoB-type" evidence="8">
    <location>
        <begin position="154"/>
        <end position="253"/>
    </location>
</feature>
<dbReference type="AlphaFoldDB" id="A0A0J6YNP9"/>
<feature type="domain" description="Response regulatory" evidence="7">
    <location>
        <begin position="24"/>
        <end position="137"/>
    </location>
</feature>
<evidence type="ECO:0000259" key="7">
    <source>
        <dbReference type="PROSITE" id="PS50110"/>
    </source>
</evidence>
<dbReference type="InterPro" id="IPR036388">
    <property type="entry name" value="WH-like_DNA-bd_sf"/>
</dbReference>